<feature type="region of interest" description="Disordered" evidence="2">
    <location>
        <begin position="1"/>
        <end position="65"/>
    </location>
</feature>
<dbReference type="RefSeq" id="WP_348026846.1">
    <property type="nucleotide sequence ID" value="NZ_CP129113.1"/>
</dbReference>
<sequence>MAEERRKDGMDHKIEGAADKMKGEAKDQIGQLTDDKSKQAEGKWDKLKGEAKDSLGNMKNKMDRD</sequence>
<dbReference type="EMBL" id="CP129113">
    <property type="protein sequence ID" value="WLV24129.1"/>
    <property type="molecule type" value="Genomic_DNA"/>
</dbReference>
<dbReference type="InterPro" id="IPR008462">
    <property type="entry name" value="CsbD"/>
</dbReference>
<dbReference type="Proteomes" id="UP001180087">
    <property type="component" value="Chromosome"/>
</dbReference>
<dbReference type="InterPro" id="IPR036629">
    <property type="entry name" value="YjbJ_sf"/>
</dbReference>
<feature type="domain" description="CsbD-like" evidence="3">
    <location>
        <begin position="13"/>
        <end position="63"/>
    </location>
</feature>
<accession>A0ABY9KT99</accession>
<gene>
    <name evidence="4" type="ORF">QR721_10835</name>
</gene>
<dbReference type="Gene3D" id="1.10.1470.10">
    <property type="entry name" value="YjbJ"/>
    <property type="match status" value="1"/>
</dbReference>
<evidence type="ECO:0000259" key="3">
    <source>
        <dbReference type="Pfam" id="PF05532"/>
    </source>
</evidence>
<evidence type="ECO:0000313" key="4">
    <source>
        <dbReference type="EMBL" id="WLV24129.1"/>
    </source>
</evidence>
<feature type="compositionally biased region" description="Basic and acidic residues" evidence="2">
    <location>
        <begin position="1"/>
        <end position="53"/>
    </location>
</feature>
<evidence type="ECO:0000256" key="2">
    <source>
        <dbReference type="SAM" id="MobiDB-lite"/>
    </source>
</evidence>
<proteinExistence type="inferred from homology"/>
<keyword evidence="5" id="KW-1185">Reference proteome</keyword>
<organism evidence="4 5">
    <name type="scientific">Aciduricibacillus chroicocephali</name>
    <dbReference type="NCBI Taxonomy" id="3054939"/>
    <lineage>
        <taxon>Bacteria</taxon>
        <taxon>Bacillati</taxon>
        <taxon>Bacillota</taxon>
        <taxon>Bacilli</taxon>
        <taxon>Bacillales</taxon>
        <taxon>Bacillaceae</taxon>
        <taxon>Aciduricibacillus</taxon>
    </lineage>
</organism>
<name>A0ABY9KT99_9BACI</name>
<reference evidence="4" key="1">
    <citation type="submission" date="2023-06" db="EMBL/GenBank/DDBJ databases">
        <title>A Treasure from Seagulls: Isolation and Description of Aciduricobacillus qingdaonensis gen. nov., sp. nov., a Rare Obligately Uric Acid-utilizing Member in the Family Bacillaceae.</title>
        <authorList>
            <person name="Liu W."/>
            <person name="Wang B."/>
        </authorList>
    </citation>
    <scope>NUCLEOTIDE SEQUENCE</scope>
    <source>
        <strain evidence="4">44XB</strain>
    </source>
</reference>
<evidence type="ECO:0000256" key="1">
    <source>
        <dbReference type="ARBA" id="ARBA00009129"/>
    </source>
</evidence>
<dbReference type="SUPFAM" id="SSF69047">
    <property type="entry name" value="Hypothetical protein YjbJ"/>
    <property type="match status" value="1"/>
</dbReference>
<dbReference type="Pfam" id="PF05532">
    <property type="entry name" value="CsbD"/>
    <property type="match status" value="1"/>
</dbReference>
<protein>
    <submittedName>
        <fullName evidence="4">CsbD family protein</fullName>
    </submittedName>
</protein>
<comment type="similarity">
    <text evidence="1">Belongs to the UPF0337 (CsbD) family.</text>
</comment>
<evidence type="ECO:0000313" key="5">
    <source>
        <dbReference type="Proteomes" id="UP001180087"/>
    </source>
</evidence>